<name>A0A2G9V3W7_TELCI</name>
<dbReference type="AlphaFoldDB" id="A0A2G9V3W7"/>
<reference evidence="2 3" key="1">
    <citation type="submission" date="2015-09" db="EMBL/GenBank/DDBJ databases">
        <title>Draft genome of the parasitic nematode Teladorsagia circumcincta isolate WARC Sus (inbred).</title>
        <authorList>
            <person name="Mitreva M."/>
        </authorList>
    </citation>
    <scope>NUCLEOTIDE SEQUENCE [LARGE SCALE GENOMIC DNA]</scope>
    <source>
        <strain evidence="2 3">S</strain>
    </source>
</reference>
<dbReference type="Proteomes" id="UP000230423">
    <property type="component" value="Unassembled WGS sequence"/>
</dbReference>
<feature type="region of interest" description="Disordered" evidence="1">
    <location>
        <begin position="83"/>
        <end position="138"/>
    </location>
</feature>
<proteinExistence type="predicted"/>
<dbReference type="OrthoDB" id="5868404at2759"/>
<accession>A0A2G9V3W7</accession>
<evidence type="ECO:0000256" key="1">
    <source>
        <dbReference type="SAM" id="MobiDB-lite"/>
    </source>
</evidence>
<dbReference type="EMBL" id="KZ345010">
    <property type="protein sequence ID" value="PIO77138.1"/>
    <property type="molecule type" value="Genomic_DNA"/>
</dbReference>
<organism evidence="2 3">
    <name type="scientific">Teladorsagia circumcincta</name>
    <name type="common">Brown stomach worm</name>
    <name type="synonym">Ostertagia circumcincta</name>
    <dbReference type="NCBI Taxonomy" id="45464"/>
    <lineage>
        <taxon>Eukaryota</taxon>
        <taxon>Metazoa</taxon>
        <taxon>Ecdysozoa</taxon>
        <taxon>Nematoda</taxon>
        <taxon>Chromadorea</taxon>
        <taxon>Rhabditida</taxon>
        <taxon>Rhabditina</taxon>
        <taxon>Rhabditomorpha</taxon>
        <taxon>Strongyloidea</taxon>
        <taxon>Trichostrongylidae</taxon>
        <taxon>Teladorsagia</taxon>
    </lineage>
</organism>
<gene>
    <name evidence="2" type="ORF">TELCIR_00788</name>
</gene>
<feature type="non-terminal residue" evidence="2">
    <location>
        <position position="1"/>
    </location>
</feature>
<sequence length="173" mass="19045">LAKVRERFIFPLLQILGKTIYLQADSQGRLCLPIEQPTVNIAEIVEEDEIPLKNAIEAPPLAQPGELKAEPIEPYIEELVYKPLQQEKDESKSASTTKTPLPAKRKRGRRAGSGVTPRRRKQPGIDASQEANGDPKILTVVDVVDGRPLRPRRAKAARNKLVIVGADDSVSDA</sequence>
<protein>
    <submittedName>
        <fullName evidence="2">Uncharacterized protein</fullName>
    </submittedName>
</protein>
<keyword evidence="3" id="KW-1185">Reference proteome</keyword>
<evidence type="ECO:0000313" key="3">
    <source>
        <dbReference type="Proteomes" id="UP000230423"/>
    </source>
</evidence>
<evidence type="ECO:0000313" key="2">
    <source>
        <dbReference type="EMBL" id="PIO77138.1"/>
    </source>
</evidence>